<dbReference type="AlphaFoldDB" id="A0A4R3KX33"/>
<evidence type="ECO:0000313" key="5">
    <source>
        <dbReference type="EMBL" id="TCS90369.1"/>
    </source>
</evidence>
<gene>
    <name evidence="5" type="ORF">EDD80_101569</name>
</gene>
<sequence length="169" mass="19083">MNYIVKSLVLLGALTIAASPAKAQLKIGYINSAELIELMPETTEVDSQLTTFARDLEKNLQTMQESFDEKLTEYRENQATMADAIKQTRERELQDLNQRIQQFQVKSQQDYLKKQNELMAPILKKAEDAIKAVAAESKFTYVFDTSNTGLLVKPDGDNILPLVKKKLGL</sequence>
<dbReference type="Pfam" id="PF03938">
    <property type="entry name" value="OmpH"/>
    <property type="match status" value="1"/>
</dbReference>
<dbReference type="OrthoDB" id="1524711at2"/>
<dbReference type="EMBL" id="SMAD01000001">
    <property type="protein sequence ID" value="TCS90369.1"/>
    <property type="molecule type" value="Genomic_DNA"/>
</dbReference>
<protein>
    <submittedName>
        <fullName evidence="5">Periplasmic chaperone for outer membrane proteins Skp</fullName>
    </submittedName>
</protein>
<evidence type="ECO:0000256" key="3">
    <source>
        <dbReference type="SAM" id="Coils"/>
    </source>
</evidence>
<dbReference type="PANTHER" id="PTHR35089:SF1">
    <property type="entry name" value="CHAPERONE PROTEIN SKP"/>
    <property type="match status" value="1"/>
</dbReference>
<evidence type="ECO:0000256" key="4">
    <source>
        <dbReference type="SAM" id="SignalP"/>
    </source>
</evidence>
<dbReference type="GO" id="GO:0050821">
    <property type="term" value="P:protein stabilization"/>
    <property type="evidence" value="ECO:0007669"/>
    <property type="project" value="TreeGrafter"/>
</dbReference>
<dbReference type="InterPro" id="IPR024930">
    <property type="entry name" value="Skp_dom_sf"/>
</dbReference>
<dbReference type="PANTHER" id="PTHR35089">
    <property type="entry name" value="CHAPERONE PROTEIN SKP"/>
    <property type="match status" value="1"/>
</dbReference>
<keyword evidence="6" id="KW-1185">Reference proteome</keyword>
<feature type="signal peptide" evidence="4">
    <location>
        <begin position="1"/>
        <end position="23"/>
    </location>
</feature>
<evidence type="ECO:0000313" key="6">
    <source>
        <dbReference type="Proteomes" id="UP000295807"/>
    </source>
</evidence>
<keyword evidence="2 4" id="KW-0732">Signal</keyword>
<organism evidence="5 6">
    <name type="scientific">Anseongella ginsenosidimutans</name>
    <dbReference type="NCBI Taxonomy" id="496056"/>
    <lineage>
        <taxon>Bacteria</taxon>
        <taxon>Pseudomonadati</taxon>
        <taxon>Bacteroidota</taxon>
        <taxon>Sphingobacteriia</taxon>
        <taxon>Sphingobacteriales</taxon>
        <taxon>Sphingobacteriaceae</taxon>
        <taxon>Anseongella</taxon>
    </lineage>
</organism>
<dbReference type="GO" id="GO:0051082">
    <property type="term" value="F:unfolded protein binding"/>
    <property type="evidence" value="ECO:0007669"/>
    <property type="project" value="InterPro"/>
</dbReference>
<dbReference type="GO" id="GO:0005829">
    <property type="term" value="C:cytosol"/>
    <property type="evidence" value="ECO:0007669"/>
    <property type="project" value="TreeGrafter"/>
</dbReference>
<reference evidence="5 6" key="1">
    <citation type="submission" date="2019-03" db="EMBL/GenBank/DDBJ databases">
        <title>Genomic Encyclopedia of Type Strains, Phase IV (KMG-IV): sequencing the most valuable type-strain genomes for metagenomic binning, comparative biology and taxonomic classification.</title>
        <authorList>
            <person name="Goeker M."/>
        </authorList>
    </citation>
    <scope>NUCLEOTIDE SEQUENCE [LARGE SCALE GENOMIC DNA]</scope>
    <source>
        <strain evidence="5 6">DSM 21100</strain>
    </source>
</reference>
<dbReference type="SUPFAM" id="SSF111384">
    <property type="entry name" value="OmpH-like"/>
    <property type="match status" value="1"/>
</dbReference>
<accession>A0A4R3KX33</accession>
<evidence type="ECO:0000256" key="2">
    <source>
        <dbReference type="ARBA" id="ARBA00022729"/>
    </source>
</evidence>
<dbReference type="Gene3D" id="3.30.910.20">
    <property type="entry name" value="Skp domain"/>
    <property type="match status" value="1"/>
</dbReference>
<comment type="caution">
    <text evidence="5">The sequence shown here is derived from an EMBL/GenBank/DDBJ whole genome shotgun (WGS) entry which is preliminary data.</text>
</comment>
<evidence type="ECO:0000256" key="1">
    <source>
        <dbReference type="ARBA" id="ARBA00009091"/>
    </source>
</evidence>
<proteinExistence type="inferred from homology"/>
<dbReference type="SMART" id="SM00935">
    <property type="entry name" value="OmpH"/>
    <property type="match status" value="1"/>
</dbReference>
<name>A0A4R3KX33_9SPHI</name>
<feature type="coiled-coil region" evidence="3">
    <location>
        <begin position="53"/>
        <end position="106"/>
    </location>
</feature>
<feature type="chain" id="PRO_5020849398" evidence="4">
    <location>
        <begin position="24"/>
        <end position="169"/>
    </location>
</feature>
<comment type="similarity">
    <text evidence="1">Belongs to the Skp family.</text>
</comment>
<dbReference type="Proteomes" id="UP000295807">
    <property type="component" value="Unassembled WGS sequence"/>
</dbReference>
<keyword evidence="3" id="KW-0175">Coiled coil</keyword>
<dbReference type="InterPro" id="IPR005632">
    <property type="entry name" value="Chaperone_Skp"/>
</dbReference>